<dbReference type="GO" id="GO:0000812">
    <property type="term" value="C:Swr1 complex"/>
    <property type="evidence" value="ECO:0007669"/>
    <property type="project" value="TreeGrafter"/>
</dbReference>
<evidence type="ECO:0000256" key="3">
    <source>
        <dbReference type="ARBA" id="ARBA00023015"/>
    </source>
</evidence>
<dbReference type="PANTHER" id="PTHR12855">
    <property type="entry name" value="DNA METHYLTRANSFERASE 1-ASSOCIATED PROTEIN 1 FAMILY MEMBER"/>
    <property type="match status" value="1"/>
</dbReference>
<feature type="compositionally biased region" description="Basic residues" evidence="6">
    <location>
        <begin position="494"/>
        <end position="504"/>
    </location>
</feature>
<feature type="region of interest" description="Disordered" evidence="6">
    <location>
        <begin position="402"/>
        <end position="504"/>
    </location>
</feature>
<dbReference type="PANTHER" id="PTHR12855:SF10">
    <property type="entry name" value="DNA METHYLTRANSFERASE 1-ASSOCIATED PROTEIN 1"/>
    <property type="match status" value="1"/>
</dbReference>
<keyword evidence="5" id="KW-0539">Nucleus</keyword>
<proteinExistence type="predicted"/>
<dbReference type="InterPro" id="IPR027109">
    <property type="entry name" value="Swc4/Dmap1"/>
</dbReference>
<dbReference type="GO" id="GO:0006338">
    <property type="term" value="P:chromatin remodeling"/>
    <property type="evidence" value="ECO:0007669"/>
    <property type="project" value="InterPro"/>
</dbReference>
<dbReference type="GO" id="GO:0003714">
    <property type="term" value="F:transcription corepressor activity"/>
    <property type="evidence" value="ECO:0007669"/>
    <property type="project" value="TreeGrafter"/>
</dbReference>
<keyword evidence="4" id="KW-0804">Transcription</keyword>
<dbReference type="FunFam" id="1.10.10.60:FF:000087">
    <property type="entry name" value="DNA methyltransferase 1-associated protein 1"/>
    <property type="match status" value="1"/>
</dbReference>
<evidence type="ECO:0000256" key="2">
    <source>
        <dbReference type="ARBA" id="ARBA00022853"/>
    </source>
</evidence>
<comment type="subcellular location">
    <subcellularLocation>
        <location evidence="1">Nucleus</location>
    </subcellularLocation>
</comment>
<keyword evidence="3" id="KW-0805">Transcription regulation</keyword>
<dbReference type="AlphaFoldDB" id="A0A7S3UBZ8"/>
<evidence type="ECO:0000256" key="6">
    <source>
        <dbReference type="SAM" id="MobiDB-lite"/>
    </source>
</evidence>
<sequence>MANAVKDILGIRPTDASNEKERTSREKAPKKPEGMSREAFALLDTSAKHALPSSSYANTKRLMEGKKPKRSRNKKPPGAPPSWSWMPFRNGAREDNLQLYHWARNTPTPMGRLGTMNEDGEYAFAKYNKTVKLVQYNDEEYKELLSGDPDWTKEETDYLLHMCGTFDLRFHIIADRYQWPDKERSVEDLKERYYTIARKLVMAREGDPQAVAQHPLVKHEYNAQHERTRKKALALMLSRSGREEREEESILAQARQIEERRMKEAEMERMATAAAIAAGPSKLEAPWGPQVEHDLEVMNAQVEGAMDLEVPRAPFASVSASGSSAGVSPGVYVRGQHTQALAEKLLEGHTGSVRLTKRTDVQLLDLGIDNLRVPTRRTCASYLLLRKEIAEMLDLRSKLAQKQAHRGSLDKSAKDVSGTDKSGVHPSLPASASVGLVEGEAGGVPSDVPSPGLPSSPSAGLLGLVSADTSTRKKRKPPSRFDDAILTPPGRVDKRPRKKKVQDP</sequence>
<dbReference type="Pfam" id="PF16282">
    <property type="entry name" value="SANT_DAMP1_like"/>
    <property type="match status" value="1"/>
</dbReference>
<feature type="region of interest" description="Disordered" evidence="6">
    <location>
        <begin position="1"/>
        <end position="87"/>
    </location>
</feature>
<organism evidence="8">
    <name type="scientific">Picocystis salinarum</name>
    <dbReference type="NCBI Taxonomy" id="88271"/>
    <lineage>
        <taxon>Eukaryota</taxon>
        <taxon>Viridiplantae</taxon>
        <taxon>Chlorophyta</taxon>
        <taxon>Picocystophyceae</taxon>
        <taxon>Picocystales</taxon>
        <taxon>Picocystaceae</taxon>
        <taxon>Picocystis</taxon>
    </lineage>
</organism>
<dbReference type="EMBL" id="HBIS01004006">
    <property type="protein sequence ID" value="CAE0609814.1"/>
    <property type="molecule type" value="Transcribed_RNA"/>
</dbReference>
<accession>A0A7S3UBZ8</accession>
<feature type="compositionally biased region" description="Basic and acidic residues" evidence="6">
    <location>
        <begin position="407"/>
        <end position="418"/>
    </location>
</feature>
<feature type="compositionally biased region" description="Basic and acidic residues" evidence="6">
    <location>
        <begin position="17"/>
        <end position="36"/>
    </location>
</feature>
<evidence type="ECO:0000313" key="8">
    <source>
        <dbReference type="EMBL" id="CAE0609814.1"/>
    </source>
</evidence>
<dbReference type="GO" id="GO:0035267">
    <property type="term" value="C:NuA4 histone acetyltransferase complex"/>
    <property type="evidence" value="ECO:0007669"/>
    <property type="project" value="InterPro"/>
</dbReference>
<dbReference type="GO" id="GO:0006281">
    <property type="term" value="P:DNA repair"/>
    <property type="evidence" value="ECO:0007669"/>
    <property type="project" value="InterPro"/>
</dbReference>
<gene>
    <name evidence="8" type="ORF">PSAL00342_LOCUS3633</name>
</gene>
<feature type="compositionally biased region" description="Low complexity" evidence="6">
    <location>
        <begin position="443"/>
        <end position="467"/>
    </location>
</feature>
<evidence type="ECO:0000256" key="5">
    <source>
        <dbReference type="ARBA" id="ARBA00023242"/>
    </source>
</evidence>
<evidence type="ECO:0000259" key="7">
    <source>
        <dbReference type="SMART" id="SM00717"/>
    </source>
</evidence>
<dbReference type="InterPro" id="IPR032563">
    <property type="entry name" value="DAMP1_SANT-like"/>
</dbReference>
<dbReference type="Gene3D" id="1.10.10.60">
    <property type="entry name" value="Homeodomain-like"/>
    <property type="match status" value="1"/>
</dbReference>
<evidence type="ECO:0000256" key="1">
    <source>
        <dbReference type="ARBA" id="ARBA00004123"/>
    </source>
</evidence>
<name>A0A7S3UBZ8_9CHLO</name>
<feature type="domain" description="Myb-like" evidence="7">
    <location>
        <begin position="147"/>
        <end position="199"/>
    </location>
</feature>
<reference evidence="8" key="1">
    <citation type="submission" date="2021-01" db="EMBL/GenBank/DDBJ databases">
        <authorList>
            <person name="Corre E."/>
            <person name="Pelletier E."/>
            <person name="Niang G."/>
            <person name="Scheremetjew M."/>
            <person name="Finn R."/>
            <person name="Kale V."/>
            <person name="Holt S."/>
            <person name="Cochrane G."/>
            <person name="Meng A."/>
            <person name="Brown T."/>
            <person name="Cohen L."/>
        </authorList>
    </citation>
    <scope>NUCLEOTIDE SEQUENCE</scope>
    <source>
        <strain evidence="8">CCMP1897</strain>
    </source>
</reference>
<dbReference type="GO" id="GO:0000122">
    <property type="term" value="P:negative regulation of transcription by RNA polymerase II"/>
    <property type="evidence" value="ECO:0007669"/>
    <property type="project" value="TreeGrafter"/>
</dbReference>
<dbReference type="InterPro" id="IPR001005">
    <property type="entry name" value="SANT/Myb"/>
</dbReference>
<keyword evidence="2" id="KW-0156">Chromatin regulator</keyword>
<protein>
    <recommendedName>
        <fullName evidence="7">Myb-like domain-containing protein</fullName>
    </recommendedName>
</protein>
<evidence type="ECO:0000256" key="4">
    <source>
        <dbReference type="ARBA" id="ARBA00023163"/>
    </source>
</evidence>
<dbReference type="SMART" id="SM00717">
    <property type="entry name" value="SANT"/>
    <property type="match status" value="1"/>
</dbReference>